<gene>
    <name evidence="2" type="ORF">403</name>
    <name evidence="3" type="ORF">988</name>
</gene>
<dbReference type="Pfam" id="PF07374">
    <property type="entry name" value="DUF1492"/>
    <property type="match status" value="1"/>
</dbReference>
<evidence type="ECO:0000313" key="4">
    <source>
        <dbReference type="Proteomes" id="UP000045545"/>
    </source>
</evidence>
<dbReference type="InterPro" id="IPR010861">
    <property type="entry name" value="DUF1492"/>
</dbReference>
<reference evidence="3 4" key="1">
    <citation type="submission" date="2015-03" db="EMBL/GenBank/DDBJ databases">
        <authorList>
            <person name="Strepis Nikolaos"/>
        </authorList>
    </citation>
    <scope>NUCLEOTIDE SEQUENCE [LARGE SCALE GENOMIC DNA]</scope>
    <source>
        <strain evidence="3 4">OL-4</strain>
    </source>
</reference>
<name>A0A0E4C899_9FIRM</name>
<dbReference type="RefSeq" id="WP_046495150.1">
    <property type="nucleotide sequence ID" value="NZ_CGIH01000004.1"/>
</dbReference>
<feature type="coiled-coil region" evidence="1">
    <location>
        <begin position="59"/>
        <end position="93"/>
    </location>
</feature>
<accession>A0A0E4C899</accession>
<proteinExistence type="predicted"/>
<organism evidence="3 4">
    <name type="scientific">Syntrophomonas zehnderi OL-4</name>
    <dbReference type="NCBI Taxonomy" id="690567"/>
    <lineage>
        <taxon>Bacteria</taxon>
        <taxon>Bacillati</taxon>
        <taxon>Bacillota</taxon>
        <taxon>Clostridia</taxon>
        <taxon>Eubacteriales</taxon>
        <taxon>Syntrophomonadaceae</taxon>
        <taxon>Syntrophomonas</taxon>
    </lineage>
</organism>
<dbReference type="AlphaFoldDB" id="A0A0E4C899"/>
<evidence type="ECO:0000313" key="3">
    <source>
        <dbReference type="EMBL" id="CFX32197.1"/>
    </source>
</evidence>
<evidence type="ECO:0000256" key="1">
    <source>
        <dbReference type="SAM" id="Coils"/>
    </source>
</evidence>
<dbReference type="EMBL" id="CGIH01000018">
    <property type="protein sequence ID" value="CFX32197.1"/>
    <property type="molecule type" value="Genomic_DNA"/>
</dbReference>
<keyword evidence="4" id="KW-1185">Reference proteome</keyword>
<evidence type="ECO:0000313" key="2">
    <source>
        <dbReference type="EMBL" id="CFX07265.1"/>
    </source>
</evidence>
<sequence>MTVKAYLGLAYRLDQRINSKLEQIASLNELATKCTYTLTGMPRNPNRSTSTMADAVAKIIDLQAEINRDINRLVDLKREIVRLIKTVDNTEHQTLLELRYLCFKTWEQIAVDMGYNVRHVYRLHDEAVENITVPQTQQ</sequence>
<keyword evidence="1" id="KW-0175">Coiled coil</keyword>
<dbReference type="EMBL" id="CGIH01000004">
    <property type="protein sequence ID" value="CFX07265.1"/>
    <property type="molecule type" value="Genomic_DNA"/>
</dbReference>
<protein>
    <submittedName>
        <fullName evidence="3">Streptococcus phage 7201, Orf19</fullName>
    </submittedName>
</protein>
<dbReference type="Proteomes" id="UP000045545">
    <property type="component" value="Unassembled WGS sequence"/>
</dbReference>
<dbReference type="OrthoDB" id="3242975at2"/>
<dbReference type="STRING" id="690567.403"/>